<feature type="coiled-coil region" evidence="1">
    <location>
        <begin position="51"/>
        <end position="78"/>
    </location>
</feature>
<evidence type="ECO:0000313" key="3">
    <source>
        <dbReference type="EMBL" id="KKN13693.1"/>
    </source>
</evidence>
<dbReference type="InterPro" id="IPR012347">
    <property type="entry name" value="Ferritin-like"/>
</dbReference>
<dbReference type="AlphaFoldDB" id="A0A0F9R8C5"/>
<sequence>MVISKESLLEELIIHAGEELQHALILADQIDYLDGEPTVKVLPANISADNKEMLQQDLDGENEAIERYIKRIEETEELKCTKLKQERYWQEERCE</sequence>
<proteinExistence type="predicted"/>
<keyword evidence="1" id="KW-0175">Coiled coil</keyword>
<organism evidence="3">
    <name type="scientific">marine sediment metagenome</name>
    <dbReference type="NCBI Taxonomy" id="412755"/>
    <lineage>
        <taxon>unclassified sequences</taxon>
        <taxon>metagenomes</taxon>
        <taxon>ecological metagenomes</taxon>
    </lineage>
</organism>
<comment type="caution">
    <text evidence="3">The sequence shown here is derived from an EMBL/GenBank/DDBJ whole genome shotgun (WGS) entry which is preliminary data.</text>
</comment>
<dbReference type="EMBL" id="LAZR01003895">
    <property type="protein sequence ID" value="KKN13693.1"/>
    <property type="molecule type" value="Genomic_DNA"/>
</dbReference>
<dbReference type="GO" id="GO:0008199">
    <property type="term" value="F:ferric iron binding"/>
    <property type="evidence" value="ECO:0007669"/>
    <property type="project" value="InterPro"/>
</dbReference>
<dbReference type="Pfam" id="PF00210">
    <property type="entry name" value="Ferritin"/>
    <property type="match status" value="1"/>
</dbReference>
<dbReference type="InterPro" id="IPR009078">
    <property type="entry name" value="Ferritin-like_SF"/>
</dbReference>
<feature type="domain" description="Ferritin/DPS" evidence="2">
    <location>
        <begin position="10"/>
        <end position="79"/>
    </location>
</feature>
<protein>
    <recommendedName>
        <fullName evidence="2">Ferritin/DPS domain-containing protein</fullName>
    </recommendedName>
</protein>
<dbReference type="InterPro" id="IPR008331">
    <property type="entry name" value="Ferritin_DPS_dom"/>
</dbReference>
<dbReference type="SUPFAM" id="SSF47240">
    <property type="entry name" value="Ferritin-like"/>
    <property type="match status" value="1"/>
</dbReference>
<evidence type="ECO:0000256" key="1">
    <source>
        <dbReference type="SAM" id="Coils"/>
    </source>
</evidence>
<reference evidence="3" key="1">
    <citation type="journal article" date="2015" name="Nature">
        <title>Complex archaea that bridge the gap between prokaryotes and eukaryotes.</title>
        <authorList>
            <person name="Spang A."/>
            <person name="Saw J.H."/>
            <person name="Jorgensen S.L."/>
            <person name="Zaremba-Niedzwiedzka K."/>
            <person name="Martijn J."/>
            <person name="Lind A.E."/>
            <person name="van Eijk R."/>
            <person name="Schleper C."/>
            <person name="Guy L."/>
            <person name="Ettema T.J."/>
        </authorList>
    </citation>
    <scope>NUCLEOTIDE SEQUENCE</scope>
</reference>
<evidence type="ECO:0000259" key="2">
    <source>
        <dbReference type="Pfam" id="PF00210"/>
    </source>
</evidence>
<dbReference type="Gene3D" id="1.20.1260.10">
    <property type="match status" value="1"/>
</dbReference>
<name>A0A0F9R8C5_9ZZZZ</name>
<accession>A0A0F9R8C5</accession>
<gene>
    <name evidence="3" type="ORF">LCGC14_1003760</name>
</gene>